<dbReference type="RefSeq" id="WP_205110860.1">
    <property type="nucleotide sequence ID" value="NZ_JACJJL010000021.1"/>
</dbReference>
<feature type="signal peptide" evidence="1">
    <location>
        <begin position="1"/>
        <end position="21"/>
    </location>
</feature>
<dbReference type="EMBL" id="JACJJL010000021">
    <property type="protein sequence ID" value="MBM6662455.1"/>
    <property type="molecule type" value="Genomic_DNA"/>
</dbReference>
<evidence type="ECO:0000256" key="1">
    <source>
        <dbReference type="SAM" id="SignalP"/>
    </source>
</evidence>
<proteinExistence type="predicted"/>
<reference evidence="2 3" key="1">
    <citation type="journal article" date="2021" name="Sci. Rep.">
        <title>The distribution of antibiotic resistance genes in chicken gut microbiota commensals.</title>
        <authorList>
            <person name="Juricova H."/>
            <person name="Matiasovicova J."/>
            <person name="Kubasova T."/>
            <person name="Cejkova D."/>
            <person name="Rychlik I."/>
        </authorList>
    </citation>
    <scope>NUCLEOTIDE SEQUENCE [LARGE SCALE GENOMIC DNA]</scope>
    <source>
        <strain evidence="2 3">An819</strain>
    </source>
</reference>
<keyword evidence="3" id="KW-1185">Reference proteome</keyword>
<evidence type="ECO:0000313" key="3">
    <source>
        <dbReference type="Proteomes" id="UP000764045"/>
    </source>
</evidence>
<keyword evidence="1" id="KW-0732">Signal</keyword>
<protein>
    <submittedName>
        <fullName evidence="2">Uncharacterized protein</fullName>
    </submittedName>
</protein>
<feature type="chain" id="PRO_5036738401" evidence="1">
    <location>
        <begin position="22"/>
        <end position="345"/>
    </location>
</feature>
<dbReference type="Proteomes" id="UP000764045">
    <property type="component" value="Unassembled WGS sequence"/>
</dbReference>
<organism evidence="2 3">
    <name type="scientific">Marseilla massiliensis</name>
    <dbReference type="NCBI Taxonomy" id="1841864"/>
    <lineage>
        <taxon>Bacteria</taxon>
        <taxon>Pseudomonadati</taxon>
        <taxon>Bacteroidota</taxon>
        <taxon>Bacteroidia</taxon>
        <taxon>Bacteroidales</taxon>
        <taxon>Prevotellaceae</taxon>
        <taxon>Marseilla</taxon>
    </lineage>
</organism>
<comment type="caution">
    <text evidence="2">The sequence shown here is derived from an EMBL/GenBank/DDBJ whole genome shotgun (WGS) entry which is preliminary data.</text>
</comment>
<dbReference type="AlphaFoldDB" id="A0A939B5C5"/>
<name>A0A939B5C5_9BACT</name>
<sequence>MKTRFTIAMAAFLLTIGAATAYARKLYATFGIPASSATYKSPTYTWAANTNNLMPMFTFANGELADYETLCFTFANISSEASVRVGVYYTDDNGASTWRQMGGAYYSPGTKTVNLAAFASESNIDLAKVTGICFGGNGGATDSQPASVDIVARQVYLDNGDFDPLLYATFGTPANNASYDDATETYSWTLGYSNLMPVFTFANGELANYKTLSFTFSDYKVESGSGGVRIGVYHTTDGGGGTWKQMGDSFYANGTKTIDLEAFAKESGVDLAMVTSICFGGSNGAGSVTLKPSEMYIAMDTSAIHDAGSETKATAAGVAYDLHGRLTKPNAKGMVIVGGKKHFNK</sequence>
<accession>A0A939B5C5</accession>
<gene>
    <name evidence="2" type="ORF">H6B30_11960</name>
</gene>
<evidence type="ECO:0000313" key="2">
    <source>
        <dbReference type="EMBL" id="MBM6662455.1"/>
    </source>
</evidence>